<evidence type="ECO:0000256" key="6">
    <source>
        <dbReference type="PROSITE-ProRule" id="PRU00221"/>
    </source>
</evidence>
<feature type="domain" description="Histone-binding protein RBBP4-like N-terminal" evidence="8">
    <location>
        <begin position="59"/>
        <end position="128"/>
    </location>
</feature>
<feature type="region of interest" description="Disordered" evidence="7">
    <location>
        <begin position="131"/>
        <end position="155"/>
    </location>
</feature>
<dbReference type="InterPro" id="IPR022052">
    <property type="entry name" value="Histone-bd_RBBP4-like_N"/>
</dbReference>
<dbReference type="InterPro" id="IPR019775">
    <property type="entry name" value="WD40_repeat_CS"/>
</dbReference>
<organism evidence="9 10">
    <name type="scientific">Dinothrombium tinctorium</name>
    <dbReference type="NCBI Taxonomy" id="1965070"/>
    <lineage>
        <taxon>Eukaryota</taxon>
        <taxon>Metazoa</taxon>
        <taxon>Ecdysozoa</taxon>
        <taxon>Arthropoda</taxon>
        <taxon>Chelicerata</taxon>
        <taxon>Arachnida</taxon>
        <taxon>Acari</taxon>
        <taxon>Acariformes</taxon>
        <taxon>Trombidiformes</taxon>
        <taxon>Prostigmata</taxon>
        <taxon>Anystina</taxon>
        <taxon>Parasitengona</taxon>
        <taxon>Trombidioidea</taxon>
        <taxon>Trombidiidae</taxon>
        <taxon>Dinothrombium</taxon>
    </lineage>
</organism>
<evidence type="ECO:0000256" key="5">
    <source>
        <dbReference type="ARBA" id="ARBA00040876"/>
    </source>
</evidence>
<dbReference type="GO" id="GO:0042254">
    <property type="term" value="P:ribosome biogenesis"/>
    <property type="evidence" value="ECO:0007669"/>
    <property type="project" value="TreeGrafter"/>
</dbReference>
<dbReference type="InterPro" id="IPR020472">
    <property type="entry name" value="WD40_PAC1"/>
</dbReference>
<evidence type="ECO:0000313" key="9">
    <source>
        <dbReference type="EMBL" id="RWS13207.1"/>
    </source>
</evidence>
<comment type="subcellular location">
    <subcellularLocation>
        <location evidence="1">Nucleus</location>
    </subcellularLocation>
</comment>
<dbReference type="InterPro" id="IPR015943">
    <property type="entry name" value="WD40/YVTN_repeat-like_dom_sf"/>
</dbReference>
<dbReference type="OrthoDB" id="2161379at2759"/>
<keyword evidence="4" id="KW-0539">Nucleus</keyword>
<dbReference type="PRINTS" id="PR00320">
    <property type="entry name" value="GPROTEINBRPT"/>
</dbReference>
<dbReference type="PROSITE" id="PS00678">
    <property type="entry name" value="WD_REPEATS_1"/>
    <property type="match status" value="2"/>
</dbReference>
<dbReference type="SMART" id="SM00320">
    <property type="entry name" value="WD40"/>
    <property type="match status" value="5"/>
</dbReference>
<dbReference type="EMBL" id="NCKU01001065">
    <property type="protein sequence ID" value="RWS13207.1"/>
    <property type="molecule type" value="Genomic_DNA"/>
</dbReference>
<dbReference type="InterPro" id="IPR051972">
    <property type="entry name" value="Glutamate-rich_WD_repeat"/>
</dbReference>
<keyword evidence="3" id="KW-0677">Repeat</keyword>
<gene>
    <name evidence="9" type="ORF">B4U79_02193</name>
</gene>
<evidence type="ECO:0000256" key="1">
    <source>
        <dbReference type="ARBA" id="ARBA00004123"/>
    </source>
</evidence>
<dbReference type="InterPro" id="IPR036322">
    <property type="entry name" value="WD40_repeat_dom_sf"/>
</dbReference>
<dbReference type="Pfam" id="PF00400">
    <property type="entry name" value="WD40"/>
    <property type="match status" value="3"/>
</dbReference>
<evidence type="ECO:0000256" key="2">
    <source>
        <dbReference type="ARBA" id="ARBA00022574"/>
    </source>
</evidence>
<dbReference type="AlphaFoldDB" id="A0A3S3Q3E3"/>
<accession>A0A3S3Q3E3</accession>
<feature type="compositionally biased region" description="Acidic residues" evidence="7">
    <location>
        <begin position="136"/>
        <end position="155"/>
    </location>
</feature>
<protein>
    <recommendedName>
        <fullName evidence="5">Glutamate-rich WD repeat-containing protein 1</fullName>
    </recommendedName>
</protein>
<dbReference type="Proteomes" id="UP000285301">
    <property type="component" value="Unassembled WGS sequence"/>
</dbReference>
<feature type="repeat" description="WD" evidence="6">
    <location>
        <begin position="271"/>
        <end position="306"/>
    </location>
</feature>
<dbReference type="PANTHER" id="PTHR45903">
    <property type="entry name" value="GLUTAMATE-RICH WD REPEAT-CONTAINING PROTEIN 1"/>
    <property type="match status" value="1"/>
</dbReference>
<dbReference type="PROSITE" id="PS50082">
    <property type="entry name" value="WD_REPEATS_2"/>
    <property type="match status" value="3"/>
</dbReference>
<reference evidence="9 10" key="1">
    <citation type="journal article" date="2018" name="Gigascience">
        <title>Genomes of trombidid mites reveal novel predicted allergens and laterally-transferred genes associated with secondary metabolism.</title>
        <authorList>
            <person name="Dong X."/>
            <person name="Chaisiri K."/>
            <person name="Xia D."/>
            <person name="Armstrong S.D."/>
            <person name="Fang Y."/>
            <person name="Donnelly M.J."/>
            <person name="Kadowaki T."/>
            <person name="McGarry J.W."/>
            <person name="Darby A.C."/>
            <person name="Makepeace B.L."/>
        </authorList>
    </citation>
    <scope>NUCLEOTIDE SEQUENCE [LARGE SCALE GENOMIC DNA]</scope>
    <source>
        <strain evidence="9">UoL-WK</strain>
    </source>
</reference>
<feature type="compositionally biased region" description="Acidic residues" evidence="7">
    <location>
        <begin position="18"/>
        <end position="34"/>
    </location>
</feature>
<feature type="repeat" description="WD" evidence="6">
    <location>
        <begin position="318"/>
        <end position="353"/>
    </location>
</feature>
<dbReference type="PANTHER" id="PTHR45903:SF1">
    <property type="entry name" value="GLUTAMATE-RICH WD REPEAT-CONTAINING PROTEIN 1"/>
    <property type="match status" value="1"/>
</dbReference>
<feature type="region of interest" description="Disordered" evidence="7">
    <location>
        <begin position="1"/>
        <end position="34"/>
    </location>
</feature>
<dbReference type="GO" id="GO:0005730">
    <property type="term" value="C:nucleolus"/>
    <property type="evidence" value="ECO:0007669"/>
    <property type="project" value="TreeGrafter"/>
</dbReference>
<name>A0A3S3Q3E3_9ACAR</name>
<dbReference type="PROSITE" id="PS50294">
    <property type="entry name" value="WD_REPEATS_REGION"/>
    <property type="match status" value="3"/>
</dbReference>
<feature type="compositionally biased region" description="Basic and acidic residues" evidence="7">
    <location>
        <begin position="8"/>
        <end position="17"/>
    </location>
</feature>
<comment type="caution">
    <text evidence="9">The sequence shown here is derived from an EMBL/GenBank/DDBJ whole genome shotgun (WGS) entry which is preliminary data.</text>
</comment>
<dbReference type="InterPro" id="IPR001680">
    <property type="entry name" value="WD40_rpt"/>
</dbReference>
<keyword evidence="2 6" id="KW-0853">WD repeat</keyword>
<proteinExistence type="predicted"/>
<dbReference type="SUPFAM" id="SSF50978">
    <property type="entry name" value="WD40 repeat-like"/>
    <property type="match status" value="1"/>
</dbReference>
<sequence>MQEEEPNDEHVDQHMLDDTDSGSDADLVSESDEECDEQCEEAGAVVTRTYVPSGDDDQQSLECDESAYVLYQKAETGLPCLSFDLIADDLGSGDERANSFPIAFSMVSGTQGPKVHINSLLVIKMSNLQRNKQQMEEDDAENEDSEESDDEDEPEFQCVQIPHSGCVNRVRSTVLGNKVVAASWSELGNVHLWDLSKELQAVNDSEAMDLYQRSKEKSLPIFTFTGHQQEGFAVDWSNASIGLLATGDCQKNIHIWRPLEAFTWNVDQQPLCGHVKSVEDLQWSPNEANVLASCSVDKTIRVWDIRARPSSSCVITVNDAHEADVNVISWNKKEPSFLLSGGDDGAIKTWDLRQFGKSKDPKPIATFKHHVAAITSIEWHPSDSTVFAASGADNQLTLWDLAVEKDDEDEEEEEELRKLPPQLLFIHQGQKDIKELHWHSQIPGLIISTASNGIDIFRSISV</sequence>
<evidence type="ECO:0000256" key="4">
    <source>
        <dbReference type="ARBA" id="ARBA00023242"/>
    </source>
</evidence>
<evidence type="ECO:0000256" key="3">
    <source>
        <dbReference type="ARBA" id="ARBA00022737"/>
    </source>
</evidence>
<dbReference type="STRING" id="1965070.A0A3S3Q3E3"/>
<evidence type="ECO:0000256" key="7">
    <source>
        <dbReference type="SAM" id="MobiDB-lite"/>
    </source>
</evidence>
<dbReference type="Pfam" id="PF12265">
    <property type="entry name" value="CAF1C_H4-bd"/>
    <property type="match status" value="1"/>
</dbReference>
<dbReference type="Gene3D" id="2.130.10.10">
    <property type="entry name" value="YVTN repeat-like/Quinoprotein amine dehydrogenase"/>
    <property type="match status" value="1"/>
</dbReference>
<feature type="repeat" description="WD" evidence="6">
    <location>
        <begin position="367"/>
        <end position="401"/>
    </location>
</feature>
<evidence type="ECO:0000259" key="8">
    <source>
        <dbReference type="Pfam" id="PF12265"/>
    </source>
</evidence>
<evidence type="ECO:0000313" key="10">
    <source>
        <dbReference type="Proteomes" id="UP000285301"/>
    </source>
</evidence>
<keyword evidence="10" id="KW-1185">Reference proteome</keyword>